<dbReference type="OrthoDB" id="406505at2759"/>
<dbReference type="InterPro" id="IPR051477">
    <property type="entry name" value="Expansin_CellWall"/>
</dbReference>
<name>A0A9P4K6K3_9PLEO</name>
<keyword evidence="6" id="KW-1185">Reference proteome</keyword>
<comment type="caution">
    <text evidence="5">The sequence shown here is derived from an EMBL/GenBank/DDBJ whole genome shotgun (WGS) entry which is preliminary data.</text>
</comment>
<organism evidence="5 6">
    <name type="scientific">Lojkania enalia</name>
    <dbReference type="NCBI Taxonomy" id="147567"/>
    <lineage>
        <taxon>Eukaryota</taxon>
        <taxon>Fungi</taxon>
        <taxon>Dikarya</taxon>
        <taxon>Ascomycota</taxon>
        <taxon>Pezizomycotina</taxon>
        <taxon>Dothideomycetes</taxon>
        <taxon>Pleosporomycetidae</taxon>
        <taxon>Pleosporales</taxon>
        <taxon>Pleosporales incertae sedis</taxon>
        <taxon>Lojkania</taxon>
    </lineage>
</organism>
<dbReference type="InterPro" id="IPR036749">
    <property type="entry name" value="Expansin_CBD_sf"/>
</dbReference>
<evidence type="ECO:0000256" key="1">
    <source>
        <dbReference type="ARBA" id="ARBA00022729"/>
    </source>
</evidence>
<dbReference type="InterPro" id="IPR007112">
    <property type="entry name" value="Expansin/allergen_DPBB_dom"/>
</dbReference>
<feature type="region of interest" description="Disordered" evidence="2">
    <location>
        <begin position="146"/>
        <end position="172"/>
    </location>
</feature>
<dbReference type="EMBL" id="ML986666">
    <property type="protein sequence ID" value="KAF2261040.1"/>
    <property type="molecule type" value="Genomic_DNA"/>
</dbReference>
<dbReference type="PANTHER" id="PTHR31836">
    <property type="match status" value="1"/>
</dbReference>
<proteinExistence type="predicted"/>
<keyword evidence="1 3" id="KW-0732">Signal</keyword>
<dbReference type="InterPro" id="IPR049818">
    <property type="entry name" value="Expansin_EXLX1-like"/>
</dbReference>
<dbReference type="CDD" id="cd22271">
    <property type="entry name" value="DPBB_EXP_N-like"/>
    <property type="match status" value="1"/>
</dbReference>
<evidence type="ECO:0000313" key="5">
    <source>
        <dbReference type="EMBL" id="KAF2261040.1"/>
    </source>
</evidence>
<sequence>MMKSILFAAPFAAFAAANGPYPPCGPSVVYETVTEKFTVTVPAGPSVQSAPIPTTELEGFVTSTVYSTLWVTPSPSPFYPLSNGTFQPSYPTTLSTFVLPFSSDVDSKGSSLASAATSYPSFAAETSVLVSVSTAEKPAIVATSDAPAANPTIESPADAAPEESVDAGGDATIEGSNSGEATFYGGNVAGGMCSFTGYTIPSGIFGTALSDSNWAGAGNCGACVSVAGPDGNSIKAMVVDQCPGCGPNHLDLFPDAFAKLADPSKGVIPVSWSIVPCGITSPIVLKNKEGTSPYWFSMQVMNANVPVAKLEVSTDGGSTWMATTRQPYNFFEQASGFGTSSVDVRITSVSGGSIVVKGVSIEASSKTTATSNFS</sequence>
<protein>
    <submittedName>
        <fullName evidence="5">Barwin-like endoglucanase</fullName>
    </submittedName>
</protein>
<evidence type="ECO:0000256" key="3">
    <source>
        <dbReference type="SAM" id="SignalP"/>
    </source>
</evidence>
<dbReference type="NCBIfam" id="NF041144">
    <property type="entry name" value="expansin_EXLX1"/>
    <property type="match status" value="1"/>
</dbReference>
<reference evidence="6" key="1">
    <citation type="journal article" date="2020" name="Stud. Mycol.">
        <title>101 Dothideomycetes genomes: A test case for predicting lifestyles and emergence of pathogens.</title>
        <authorList>
            <person name="Haridas S."/>
            <person name="Albert R."/>
            <person name="Binder M."/>
            <person name="Bloem J."/>
            <person name="LaButti K."/>
            <person name="Salamov A."/>
            <person name="Andreopoulos B."/>
            <person name="Baker S."/>
            <person name="Barry K."/>
            <person name="Bills G."/>
            <person name="Bluhm B."/>
            <person name="Cannon C."/>
            <person name="Castanera R."/>
            <person name="Culley D."/>
            <person name="Daum C."/>
            <person name="Ezra D."/>
            <person name="Gonzalez J."/>
            <person name="Henrissat B."/>
            <person name="Kuo A."/>
            <person name="Liang C."/>
            <person name="Lipzen A."/>
            <person name="Lutzoni F."/>
            <person name="Magnuson J."/>
            <person name="Mondo S."/>
            <person name="Nolan M."/>
            <person name="Ohm R."/>
            <person name="Pangilinan J."/>
            <person name="Park H.-J."/>
            <person name="Ramirez L."/>
            <person name="Alfaro M."/>
            <person name="Sun H."/>
            <person name="Tritt A."/>
            <person name="Yoshinaga Y."/>
            <person name="Zwiers L.-H."/>
            <person name="Turgeon B."/>
            <person name="Goodwin S."/>
            <person name="Spatafora J."/>
            <person name="Crous P."/>
            <person name="Grigoriev I."/>
        </authorList>
    </citation>
    <scope>NUCLEOTIDE SEQUENCE [LARGE SCALE GENOMIC DNA]</scope>
    <source>
        <strain evidence="6">CBS 304.66</strain>
    </source>
</reference>
<dbReference type="Gene3D" id="2.60.40.760">
    <property type="entry name" value="Expansin, cellulose-binding-like domain"/>
    <property type="match status" value="1"/>
</dbReference>
<dbReference type="Proteomes" id="UP000800093">
    <property type="component" value="Unassembled WGS sequence"/>
</dbReference>
<gene>
    <name evidence="5" type="ORF">CC78DRAFT_535927</name>
</gene>
<feature type="chain" id="PRO_5040197996" evidence="3">
    <location>
        <begin position="18"/>
        <end position="374"/>
    </location>
</feature>
<dbReference type="InterPro" id="IPR009009">
    <property type="entry name" value="RlpA-like_DPBB"/>
</dbReference>
<dbReference type="SUPFAM" id="SSF50685">
    <property type="entry name" value="Barwin-like endoglucanases"/>
    <property type="match status" value="1"/>
</dbReference>
<dbReference type="PANTHER" id="PTHR31836:SF21">
    <property type="entry name" value="EXPANSIN-LIKE PROTEIN 7"/>
    <property type="match status" value="1"/>
</dbReference>
<dbReference type="Pfam" id="PF03330">
    <property type="entry name" value="DPBB_1"/>
    <property type="match status" value="1"/>
</dbReference>
<evidence type="ECO:0000313" key="6">
    <source>
        <dbReference type="Proteomes" id="UP000800093"/>
    </source>
</evidence>
<accession>A0A9P4K6K3</accession>
<dbReference type="InterPro" id="IPR036908">
    <property type="entry name" value="RlpA-like_sf"/>
</dbReference>
<evidence type="ECO:0000256" key="2">
    <source>
        <dbReference type="SAM" id="MobiDB-lite"/>
    </source>
</evidence>
<dbReference type="Gene3D" id="2.40.40.10">
    <property type="entry name" value="RlpA-like domain"/>
    <property type="match status" value="1"/>
</dbReference>
<feature type="domain" description="Expansin-like EG45" evidence="4">
    <location>
        <begin position="190"/>
        <end position="282"/>
    </location>
</feature>
<dbReference type="SUPFAM" id="SSF49590">
    <property type="entry name" value="PHL pollen allergen"/>
    <property type="match status" value="1"/>
</dbReference>
<dbReference type="PROSITE" id="PS50842">
    <property type="entry name" value="EXPANSIN_EG45"/>
    <property type="match status" value="1"/>
</dbReference>
<dbReference type="AlphaFoldDB" id="A0A9P4K6K3"/>
<feature type="signal peptide" evidence="3">
    <location>
        <begin position="1"/>
        <end position="17"/>
    </location>
</feature>
<evidence type="ECO:0000259" key="4">
    <source>
        <dbReference type="PROSITE" id="PS50842"/>
    </source>
</evidence>